<dbReference type="GO" id="GO:0000055">
    <property type="term" value="P:ribosomal large subunit export from nucleus"/>
    <property type="evidence" value="ECO:0007669"/>
    <property type="project" value="TreeGrafter"/>
</dbReference>
<dbReference type="InterPro" id="IPR027417">
    <property type="entry name" value="P-loop_NTPase"/>
</dbReference>
<dbReference type="PANTHER" id="PTHR48103:SF2">
    <property type="entry name" value="MIDASIN"/>
    <property type="match status" value="1"/>
</dbReference>
<name>A0A835M8T5_9MAGN</name>
<dbReference type="SUPFAM" id="SSF52540">
    <property type="entry name" value="P-loop containing nucleoside triphosphate hydrolases"/>
    <property type="match status" value="1"/>
</dbReference>
<gene>
    <name evidence="3" type="ORF">IFM89_013962</name>
</gene>
<dbReference type="Gene3D" id="3.40.50.300">
    <property type="entry name" value="P-loop containing nucleotide triphosphate hydrolases"/>
    <property type="match status" value="2"/>
</dbReference>
<reference evidence="3 4" key="1">
    <citation type="submission" date="2020-10" db="EMBL/GenBank/DDBJ databases">
        <title>The Coptis chinensis genome and diversification of protoberbering-type alkaloids.</title>
        <authorList>
            <person name="Wang B."/>
            <person name="Shu S."/>
            <person name="Song C."/>
            <person name="Liu Y."/>
        </authorList>
    </citation>
    <scope>NUCLEOTIDE SEQUENCE [LARGE SCALE GENOMIC DNA]</scope>
    <source>
        <strain evidence="3">HL-2020</strain>
        <tissue evidence="3">Leaf</tissue>
    </source>
</reference>
<dbReference type="OrthoDB" id="5186at2759"/>
<accession>A0A835M8T5</accession>
<keyword evidence="4" id="KW-1185">Reference proteome</keyword>
<evidence type="ECO:0008006" key="5">
    <source>
        <dbReference type="Google" id="ProtNLM"/>
    </source>
</evidence>
<evidence type="ECO:0000256" key="1">
    <source>
        <dbReference type="ARBA" id="ARBA00022741"/>
    </source>
</evidence>
<proteinExistence type="predicted"/>
<protein>
    <recommendedName>
        <fullName evidence="5">Midasin</fullName>
    </recommendedName>
</protein>
<dbReference type="GO" id="GO:0005524">
    <property type="term" value="F:ATP binding"/>
    <property type="evidence" value="ECO:0007669"/>
    <property type="project" value="UniProtKB-KW"/>
</dbReference>
<dbReference type="GO" id="GO:0000027">
    <property type="term" value="P:ribosomal large subunit assembly"/>
    <property type="evidence" value="ECO:0007669"/>
    <property type="project" value="TreeGrafter"/>
</dbReference>
<dbReference type="FunFam" id="3.40.50.300:FF:001861">
    <property type="entry name" value="Midasin"/>
    <property type="match status" value="1"/>
</dbReference>
<sequence length="543" mass="60711">MLDNVVQSHKYFGIAPFKISKGDDDCKPEDLNSWHQPPVEMQCGYCEQCNLGSLSFGRRTSARHLSECLPAKILLVGGAGKGFKSFLNRFTKVHRLLKEDVFLNTVYIQRMRTAADRQEVVKLYAEHQWLCILVGPSASGKSSVVRLLADLTGNVLNELNLSSATDISELLGCSEQYNAFRSFRSAITQVERYIDEYCSLSLELEDIVLERKDLVSKWFKLLSSMYGNLTAASASAYADSWKSGSGSSLAPLILIVEQLKLGLEKYHFPVSWSAKDLNKVLKSLKDLLDYTKKEAAPTKFEWVTGMLIKAIECGEWIVLENANLCNPTVLDRINSLVEPSGSITVNERGLVEGRPMVLRPKCKFRIFLTVNIKYGEVSRAMRNRGVEVFMMQPDWLHEGEDGYKQKGTMINDVKRFLVLSGGWPTPLKLRNFVLHSKEASVRQNCMYLEFLVAQSASYELSGSHNGDLTMQRSPMNGVGHMSTSSLNSGSTSSFNKLHPSLIPLKMLLPVLFPTTPYQLNSGSTNLPNFDLALVNKMLLFAAN</sequence>
<dbReference type="GO" id="GO:0005634">
    <property type="term" value="C:nucleus"/>
    <property type="evidence" value="ECO:0007669"/>
    <property type="project" value="TreeGrafter"/>
</dbReference>
<evidence type="ECO:0000256" key="2">
    <source>
        <dbReference type="ARBA" id="ARBA00022840"/>
    </source>
</evidence>
<comment type="caution">
    <text evidence="3">The sequence shown here is derived from an EMBL/GenBank/DDBJ whole genome shotgun (WGS) entry which is preliminary data.</text>
</comment>
<dbReference type="Proteomes" id="UP000631114">
    <property type="component" value="Unassembled WGS sequence"/>
</dbReference>
<dbReference type="PANTHER" id="PTHR48103">
    <property type="entry name" value="MIDASIN-RELATED"/>
    <property type="match status" value="1"/>
</dbReference>
<dbReference type="GO" id="GO:0030687">
    <property type="term" value="C:preribosome, large subunit precursor"/>
    <property type="evidence" value="ECO:0007669"/>
    <property type="project" value="TreeGrafter"/>
</dbReference>
<dbReference type="EMBL" id="JADFTS010000002">
    <property type="protein sequence ID" value="KAF9620662.1"/>
    <property type="molecule type" value="Genomic_DNA"/>
</dbReference>
<evidence type="ECO:0000313" key="3">
    <source>
        <dbReference type="EMBL" id="KAF9620662.1"/>
    </source>
</evidence>
<keyword evidence="1" id="KW-0547">Nucleotide-binding</keyword>
<evidence type="ECO:0000313" key="4">
    <source>
        <dbReference type="Proteomes" id="UP000631114"/>
    </source>
</evidence>
<keyword evidence="2" id="KW-0067">ATP-binding</keyword>
<dbReference type="AlphaFoldDB" id="A0A835M8T5"/>
<organism evidence="3 4">
    <name type="scientific">Coptis chinensis</name>
    <dbReference type="NCBI Taxonomy" id="261450"/>
    <lineage>
        <taxon>Eukaryota</taxon>
        <taxon>Viridiplantae</taxon>
        <taxon>Streptophyta</taxon>
        <taxon>Embryophyta</taxon>
        <taxon>Tracheophyta</taxon>
        <taxon>Spermatophyta</taxon>
        <taxon>Magnoliopsida</taxon>
        <taxon>Ranunculales</taxon>
        <taxon>Ranunculaceae</taxon>
        <taxon>Coptidoideae</taxon>
        <taxon>Coptis</taxon>
    </lineage>
</organism>